<keyword evidence="3" id="KW-1185">Reference proteome</keyword>
<organism evidence="2 3">
    <name type="scientific">Myodes glareolus</name>
    <name type="common">Bank vole</name>
    <name type="synonym">Clethrionomys glareolus</name>
    <dbReference type="NCBI Taxonomy" id="447135"/>
    <lineage>
        <taxon>Eukaryota</taxon>
        <taxon>Metazoa</taxon>
        <taxon>Chordata</taxon>
        <taxon>Craniata</taxon>
        <taxon>Vertebrata</taxon>
        <taxon>Euteleostomi</taxon>
        <taxon>Mammalia</taxon>
        <taxon>Eutheria</taxon>
        <taxon>Euarchontoglires</taxon>
        <taxon>Glires</taxon>
        <taxon>Rodentia</taxon>
        <taxon>Myomorpha</taxon>
        <taxon>Muroidea</taxon>
        <taxon>Cricetidae</taxon>
        <taxon>Arvicolinae</taxon>
        <taxon>Myodes</taxon>
    </lineage>
</organism>
<dbReference type="EMBL" id="JBBHLL010000363">
    <property type="protein sequence ID" value="KAK7804768.1"/>
    <property type="molecule type" value="Genomic_DNA"/>
</dbReference>
<sequence length="83" mass="9243">MDDCNSAPALGPTMEKDFQDIQQLDSEENGHQPSGDEEQGTHGQNPRTENPLWKGKNVKFDSFSSILSTQRFLCPNSYSAQNP</sequence>
<comment type="caution">
    <text evidence="2">The sequence shown here is derived from an EMBL/GenBank/DDBJ whole genome shotgun (WGS) entry which is preliminary data.</text>
</comment>
<gene>
    <name evidence="2" type="ORF">U0070_023034</name>
</gene>
<evidence type="ECO:0000256" key="1">
    <source>
        <dbReference type="SAM" id="MobiDB-lite"/>
    </source>
</evidence>
<evidence type="ECO:0000313" key="2">
    <source>
        <dbReference type="EMBL" id="KAK7804768.1"/>
    </source>
</evidence>
<dbReference type="Proteomes" id="UP001488838">
    <property type="component" value="Unassembled WGS sequence"/>
</dbReference>
<dbReference type="AlphaFoldDB" id="A0AAW0HRP5"/>
<accession>A0AAW0HRP5</accession>
<feature type="region of interest" description="Disordered" evidence="1">
    <location>
        <begin position="1"/>
        <end position="56"/>
    </location>
</feature>
<reference evidence="2 3" key="1">
    <citation type="journal article" date="2023" name="bioRxiv">
        <title>Conserved and derived expression patterns and positive selection on dental genes reveal complex evolutionary context of ever-growing rodent molars.</title>
        <authorList>
            <person name="Calamari Z.T."/>
            <person name="Song A."/>
            <person name="Cohen E."/>
            <person name="Akter M."/>
            <person name="Roy R.D."/>
            <person name="Hallikas O."/>
            <person name="Christensen M.M."/>
            <person name="Li P."/>
            <person name="Marangoni P."/>
            <person name="Jernvall J."/>
            <person name="Klein O.D."/>
        </authorList>
    </citation>
    <scope>NUCLEOTIDE SEQUENCE [LARGE SCALE GENOMIC DNA]</scope>
    <source>
        <strain evidence="2">V071</strain>
    </source>
</reference>
<name>A0AAW0HRP5_MYOGA</name>
<protein>
    <submittedName>
        <fullName evidence="2">Uncharacterized protein</fullName>
    </submittedName>
</protein>
<evidence type="ECO:0000313" key="3">
    <source>
        <dbReference type="Proteomes" id="UP001488838"/>
    </source>
</evidence>
<proteinExistence type="predicted"/>